<dbReference type="InterPro" id="IPR043502">
    <property type="entry name" value="DNA/RNA_pol_sf"/>
</dbReference>
<evidence type="ECO:0000259" key="1">
    <source>
        <dbReference type="PROSITE" id="PS50878"/>
    </source>
</evidence>
<dbReference type="EMBL" id="NWSH01000817">
    <property type="protein sequence ID" value="PCG74070.1"/>
    <property type="molecule type" value="Genomic_DNA"/>
</dbReference>
<organism evidence="2">
    <name type="scientific">Heliothis virescens</name>
    <name type="common">Tobacco budworm moth</name>
    <dbReference type="NCBI Taxonomy" id="7102"/>
    <lineage>
        <taxon>Eukaryota</taxon>
        <taxon>Metazoa</taxon>
        <taxon>Ecdysozoa</taxon>
        <taxon>Arthropoda</taxon>
        <taxon>Hexapoda</taxon>
        <taxon>Insecta</taxon>
        <taxon>Pterygota</taxon>
        <taxon>Neoptera</taxon>
        <taxon>Endopterygota</taxon>
        <taxon>Lepidoptera</taxon>
        <taxon>Glossata</taxon>
        <taxon>Ditrysia</taxon>
        <taxon>Noctuoidea</taxon>
        <taxon>Noctuidae</taxon>
        <taxon>Heliothinae</taxon>
        <taxon>Heliothis</taxon>
    </lineage>
</organism>
<comment type="caution">
    <text evidence="2">The sequence shown here is derived from an EMBL/GenBank/DDBJ whole genome shotgun (WGS) entry which is preliminary data.</text>
</comment>
<dbReference type="SUPFAM" id="SSF56219">
    <property type="entry name" value="DNase I-like"/>
    <property type="match status" value="1"/>
</dbReference>
<protein>
    <recommendedName>
        <fullName evidence="1">Reverse transcriptase domain-containing protein</fullName>
    </recommendedName>
</protein>
<feature type="domain" description="Reverse transcriptase" evidence="1">
    <location>
        <begin position="508"/>
        <end position="770"/>
    </location>
</feature>
<dbReference type="PANTHER" id="PTHR33332">
    <property type="entry name" value="REVERSE TRANSCRIPTASE DOMAIN-CONTAINING PROTEIN"/>
    <property type="match status" value="1"/>
</dbReference>
<dbReference type="CDD" id="cd01650">
    <property type="entry name" value="RT_nLTR_like"/>
    <property type="match status" value="1"/>
</dbReference>
<dbReference type="SUPFAM" id="SSF56672">
    <property type="entry name" value="DNA/RNA polymerases"/>
    <property type="match status" value="1"/>
</dbReference>
<dbReference type="GO" id="GO:0003824">
    <property type="term" value="F:catalytic activity"/>
    <property type="evidence" value="ECO:0007669"/>
    <property type="project" value="InterPro"/>
</dbReference>
<reference evidence="2" key="1">
    <citation type="submission" date="2017-09" db="EMBL/GenBank/DDBJ databases">
        <title>Contemporary evolution of a Lepidopteran species, Heliothis virescens, in response to modern agricultural practices.</title>
        <authorList>
            <person name="Fritz M.L."/>
            <person name="Deyonke A.M."/>
            <person name="Papanicolaou A."/>
            <person name="Micinski S."/>
            <person name="Westbrook J."/>
            <person name="Gould F."/>
        </authorList>
    </citation>
    <scope>NUCLEOTIDE SEQUENCE [LARGE SCALE GENOMIC DNA]</scope>
    <source>
        <strain evidence="2">HvINT-</strain>
        <tissue evidence="2">Whole body</tissue>
    </source>
</reference>
<sequence length="977" mass="110883">MDEVADLNDSFFSCSSSDSFASADSDSSPPLTLHDKLFSLFSNDPKNLHVAHINAQSVPGHYSDLLASFSSAHLDALLISESFLKPSLLSTQFSLPGFVLIRNDRTGKGGGGVAMYLRAGIPYKVISSSPSLYSESAEYLFIEITIHHTNILLAVFYSPNLHIDYFDSFDSILSNLCPVYEHVIIMGDFNTCLIKNDSRTFKINSLLSSYNLQILPLSATHNSPNCSPSLLDLMIVSSPDNVSYHGQLVAPFSYHDLIYLSYRIQVPRRRAQVLYLRNFKGIDLEELRRDAGDINWLPLAECTNIDDKIEYLNSTILNLFDQHAPVRQVKVRHDPAPWISPQIKELMARRDKAKKRYKRRPSELNLAYYKSLRNRCNHLCRDARRRYFHDSLSNHNSSDIWKFLKSVGIGKSPVSQCKDVNLNDLNKHFSILPFSLDPGVKTSTLDSLSRLPVPQYSLFNLCDVTEEDVKKSVLAITSSAVGNDKLCSRMITLILSSLLPVLTHIFNYSFSSCSFPSAWKQAHIIPLPKTNNPTLLTHFRPISILPFLSKVFEHLVHKQLSFFLTSNSIISPFQSGFRAGHSTVTALLKVTDDIRWAMENRCLTVLVLLDFSSAFNSVDFDILLGILKSINFSSSALTWFNSYLRGRSQCVRLQESHSDWCNLTEGVPQGSVLSPILFSIFINSVITVISSSFHLYADDLQLYRHFPVADANSAIAAMNRDLACVSDWAKSFGLQINPAKSQAMIIGSRFFRNAVDVTSLPPLYLDGVCIDYTVTAKDLGVTIDSNLSWSAHVNEVSRKVHFSMHTLRCLQNFLPLKTKICLAQSLIQPIIDYADACYLDATEELLNKLERLQNLCIRFVFGLRKYDHVSHLRKELKWLPIRLRRNTRILCLLFNILHNPSYPPYLRERFSYARTNDAPCRSHLRTLLKVLPHKTDYYSYSFTIHAVRLWNSLPPSIRDIKTISLFKKRVKEHYLSS</sequence>
<dbReference type="InterPro" id="IPR036691">
    <property type="entry name" value="Endo/exonu/phosph_ase_sf"/>
</dbReference>
<proteinExistence type="predicted"/>
<evidence type="ECO:0000313" key="2">
    <source>
        <dbReference type="EMBL" id="PCG74070.1"/>
    </source>
</evidence>
<dbReference type="AlphaFoldDB" id="A0A2A4JRM8"/>
<dbReference type="Gene3D" id="3.60.10.10">
    <property type="entry name" value="Endonuclease/exonuclease/phosphatase"/>
    <property type="match status" value="1"/>
</dbReference>
<dbReference type="STRING" id="7102.A0A2A4JRM8"/>
<dbReference type="InterPro" id="IPR005135">
    <property type="entry name" value="Endo/exonuclease/phosphatase"/>
</dbReference>
<name>A0A2A4JRM8_HELVI</name>
<dbReference type="InterPro" id="IPR000477">
    <property type="entry name" value="RT_dom"/>
</dbReference>
<dbReference type="Pfam" id="PF00078">
    <property type="entry name" value="RVT_1"/>
    <property type="match status" value="1"/>
</dbReference>
<accession>A0A2A4JRM8</accession>
<gene>
    <name evidence="2" type="ORF">B5V51_13919</name>
</gene>
<dbReference type="GO" id="GO:0071897">
    <property type="term" value="P:DNA biosynthetic process"/>
    <property type="evidence" value="ECO:0007669"/>
    <property type="project" value="UniProtKB-ARBA"/>
</dbReference>
<dbReference type="PROSITE" id="PS50878">
    <property type="entry name" value="RT_POL"/>
    <property type="match status" value="1"/>
</dbReference>
<dbReference type="Pfam" id="PF03372">
    <property type="entry name" value="Exo_endo_phos"/>
    <property type="match status" value="1"/>
</dbReference>